<evidence type="ECO:0000313" key="1">
    <source>
        <dbReference type="EMBL" id="TCL48439.1"/>
    </source>
</evidence>
<dbReference type="AlphaFoldDB" id="A0A4R1QGL4"/>
<dbReference type="EMBL" id="SLUL01000009">
    <property type="protein sequence ID" value="TCL48439.1"/>
    <property type="molecule type" value="Genomic_DNA"/>
</dbReference>
<organism evidence="1 2">
    <name type="scientific">Thermolongibacillus altinsuensis</name>
    <dbReference type="NCBI Taxonomy" id="575256"/>
    <lineage>
        <taxon>Bacteria</taxon>
        <taxon>Bacillati</taxon>
        <taxon>Bacillota</taxon>
        <taxon>Bacilli</taxon>
        <taxon>Bacillales</taxon>
        <taxon>Anoxybacillaceae</taxon>
        <taxon>Thermolongibacillus</taxon>
    </lineage>
</organism>
<name>A0A4R1QGL4_9BACL</name>
<protein>
    <submittedName>
        <fullName evidence="1">Uncharacterized protein</fullName>
    </submittedName>
</protein>
<evidence type="ECO:0000313" key="2">
    <source>
        <dbReference type="Proteomes" id="UP000295658"/>
    </source>
</evidence>
<comment type="caution">
    <text evidence="1">The sequence shown here is derived from an EMBL/GenBank/DDBJ whole genome shotgun (WGS) entry which is preliminary data.</text>
</comment>
<accession>A0A4R1QGL4</accession>
<gene>
    <name evidence="1" type="ORF">EDD69_10969</name>
</gene>
<keyword evidence="2" id="KW-1185">Reference proteome</keyword>
<reference evidence="1 2" key="1">
    <citation type="submission" date="2019-03" db="EMBL/GenBank/DDBJ databases">
        <title>Genomic Encyclopedia of Type Strains, Phase IV (KMG-IV): sequencing the most valuable type-strain genomes for metagenomic binning, comparative biology and taxonomic classification.</title>
        <authorList>
            <person name="Goeker M."/>
        </authorList>
    </citation>
    <scope>NUCLEOTIDE SEQUENCE [LARGE SCALE GENOMIC DNA]</scope>
    <source>
        <strain evidence="1 2">DSM 24979</strain>
    </source>
</reference>
<proteinExistence type="predicted"/>
<sequence>MNEQEIREASEEVGRMGKFKCESRKSLRIRNASRMVVRRYCFERTDAYVCSLICF</sequence>
<dbReference type="Proteomes" id="UP000295658">
    <property type="component" value="Unassembled WGS sequence"/>
</dbReference>